<evidence type="ECO:0000313" key="1">
    <source>
        <dbReference type="EMBL" id="RNB59546.1"/>
    </source>
</evidence>
<dbReference type="AlphaFoldDB" id="A0A3M8B7X9"/>
<accession>A0A3M8B7X9</accession>
<name>A0A3M8B7X9_9BACL</name>
<organism evidence="1 2">
    <name type="scientific">Brevibacillus gelatini</name>
    <dbReference type="NCBI Taxonomy" id="1655277"/>
    <lineage>
        <taxon>Bacteria</taxon>
        <taxon>Bacillati</taxon>
        <taxon>Bacillota</taxon>
        <taxon>Bacilli</taxon>
        <taxon>Bacillales</taxon>
        <taxon>Paenibacillaceae</taxon>
        <taxon>Brevibacillus</taxon>
    </lineage>
</organism>
<proteinExistence type="predicted"/>
<protein>
    <submittedName>
        <fullName evidence="1">Uncharacterized protein</fullName>
    </submittedName>
</protein>
<dbReference type="Proteomes" id="UP000268829">
    <property type="component" value="Unassembled WGS sequence"/>
</dbReference>
<sequence>MKWAMPEWMEQFCGTYLYEKNEVERLMNTKTNVLVNAPLSLECVSMESKVRLLEKLYKDGLLTVNHFDC</sequence>
<dbReference type="OrthoDB" id="9964757at2"/>
<dbReference type="EMBL" id="RHHS01000013">
    <property type="protein sequence ID" value="RNB59546.1"/>
    <property type="molecule type" value="Genomic_DNA"/>
</dbReference>
<evidence type="ECO:0000313" key="2">
    <source>
        <dbReference type="Proteomes" id="UP000268829"/>
    </source>
</evidence>
<comment type="caution">
    <text evidence="1">The sequence shown here is derived from an EMBL/GenBank/DDBJ whole genome shotgun (WGS) entry which is preliminary data.</text>
</comment>
<gene>
    <name evidence="1" type="ORF">EDM57_04915</name>
</gene>
<keyword evidence="2" id="KW-1185">Reference proteome</keyword>
<reference evidence="1 2" key="1">
    <citation type="submission" date="2018-10" db="EMBL/GenBank/DDBJ databases">
        <title>Phylogenomics of Brevibacillus.</title>
        <authorList>
            <person name="Dunlap C."/>
        </authorList>
    </citation>
    <scope>NUCLEOTIDE SEQUENCE [LARGE SCALE GENOMIC DNA]</scope>
    <source>
        <strain evidence="1 2">DSM 100115</strain>
    </source>
</reference>